<dbReference type="EMBL" id="LRQG01000283">
    <property type="protein sequence ID" value="KXA31280.1"/>
    <property type="molecule type" value="Genomic_DNA"/>
</dbReference>
<dbReference type="PANTHER" id="PTHR43581:SF2">
    <property type="entry name" value="EXCINUCLEASE ATPASE SUBUNIT"/>
    <property type="match status" value="1"/>
</dbReference>
<evidence type="ECO:0000313" key="3">
    <source>
        <dbReference type="Proteomes" id="UP000070533"/>
    </source>
</evidence>
<protein>
    <recommendedName>
        <fullName evidence="1">ATPase AAA-type core domain-containing protein</fullName>
    </recommendedName>
</protein>
<accession>A0A133PRC5</accession>
<dbReference type="InterPro" id="IPR003959">
    <property type="entry name" value="ATPase_AAA_core"/>
</dbReference>
<dbReference type="PANTHER" id="PTHR43581">
    <property type="entry name" value="ATP/GTP PHOSPHATASE"/>
    <property type="match status" value="1"/>
</dbReference>
<sequence>MPNFASKDRTIMNNKLNIKIEQLKNINNIELNLPIETGLYAITGANGTGKSTIMTVISKVVRNSAFNVFQPHDYSSNSKITISYDGKENSWTKASRGWSCSSTDIISLKGFYEGSIIHGMRFIDANYDTLLKAERVNNTILTDADSFVSRNLSYILHGNYDFYTNLKRIKNRTLAQLKAFKGIPYFIEGTNGIVNQFCMSAGENMLISLLHMLNVVIVRPAKSEDVRLILIDEIELALHPSAIMRLVDFLQKLATEYNLAIYFSSHSIELLRKIKPSNIFHLQKELDNIAIVNPCYPSYATRDIYQHSGYDFLILVEDVLAKYILENIIDENALYKSKLINILPSGGWENVLKMQDDICKSNLAGVGTKVLSVLDGDVKPDFEQLYKQKGLYTNLTINFLPIHSLEKYLHEKIIVNKDADFFKEIGDRFFKVKSLKEVVDSLIKKNDDKAFYNYLIKNLKEQGIEENVFVQKVCEMIYRKEDMSKLLTFLQKTFQN</sequence>
<dbReference type="Proteomes" id="UP000070533">
    <property type="component" value="Unassembled WGS sequence"/>
</dbReference>
<keyword evidence="3" id="KW-1185">Reference proteome</keyword>
<gene>
    <name evidence="2" type="ORF">HMPREF3226_02948</name>
</gene>
<dbReference type="STRING" id="28128.HMPREF3226_02948"/>
<organism evidence="2 3">
    <name type="scientific">Prevotella corporis</name>
    <dbReference type="NCBI Taxonomy" id="28128"/>
    <lineage>
        <taxon>Bacteria</taxon>
        <taxon>Pseudomonadati</taxon>
        <taxon>Bacteroidota</taxon>
        <taxon>Bacteroidia</taxon>
        <taxon>Bacteroidales</taxon>
        <taxon>Prevotellaceae</taxon>
        <taxon>Prevotella</taxon>
    </lineage>
</organism>
<feature type="domain" description="ATPase AAA-type core" evidence="1">
    <location>
        <begin position="222"/>
        <end position="271"/>
    </location>
</feature>
<dbReference type="InterPro" id="IPR051396">
    <property type="entry name" value="Bact_Antivir_Def_Nuclease"/>
</dbReference>
<dbReference type="AlphaFoldDB" id="A0A133PRC5"/>
<dbReference type="Pfam" id="PF13304">
    <property type="entry name" value="AAA_21"/>
    <property type="match status" value="1"/>
</dbReference>
<reference evidence="3" key="1">
    <citation type="submission" date="2016-01" db="EMBL/GenBank/DDBJ databases">
        <authorList>
            <person name="Mitreva M."/>
            <person name="Pepin K.H."/>
            <person name="Mihindukulasuriya K.A."/>
            <person name="Fulton R."/>
            <person name="Fronick C."/>
            <person name="O'Laughlin M."/>
            <person name="Miner T."/>
            <person name="Herter B."/>
            <person name="Rosa B.A."/>
            <person name="Cordes M."/>
            <person name="Tomlinson C."/>
            <person name="Wollam A."/>
            <person name="Palsikar V.B."/>
            <person name="Mardis E.R."/>
            <person name="Wilson R.K."/>
        </authorList>
    </citation>
    <scope>NUCLEOTIDE SEQUENCE [LARGE SCALE GENOMIC DNA]</scope>
    <source>
        <strain evidence="3">MJR7716</strain>
    </source>
</reference>
<proteinExistence type="predicted"/>
<comment type="caution">
    <text evidence="2">The sequence shown here is derived from an EMBL/GenBank/DDBJ whole genome shotgun (WGS) entry which is preliminary data.</text>
</comment>
<dbReference type="SUPFAM" id="SSF52540">
    <property type="entry name" value="P-loop containing nucleoside triphosphate hydrolases"/>
    <property type="match status" value="1"/>
</dbReference>
<evidence type="ECO:0000259" key="1">
    <source>
        <dbReference type="Pfam" id="PF13304"/>
    </source>
</evidence>
<evidence type="ECO:0000313" key="2">
    <source>
        <dbReference type="EMBL" id="KXA31280.1"/>
    </source>
</evidence>
<dbReference type="PATRIC" id="fig|28128.5.peg.3040"/>
<dbReference type="Gene3D" id="3.40.50.300">
    <property type="entry name" value="P-loop containing nucleotide triphosphate hydrolases"/>
    <property type="match status" value="1"/>
</dbReference>
<name>A0A133PRC5_9BACT</name>
<dbReference type="InterPro" id="IPR027417">
    <property type="entry name" value="P-loop_NTPase"/>
</dbReference>
<dbReference type="GO" id="GO:0016887">
    <property type="term" value="F:ATP hydrolysis activity"/>
    <property type="evidence" value="ECO:0007669"/>
    <property type="project" value="InterPro"/>
</dbReference>
<dbReference type="GO" id="GO:0005524">
    <property type="term" value="F:ATP binding"/>
    <property type="evidence" value="ECO:0007669"/>
    <property type="project" value="InterPro"/>
</dbReference>